<reference evidence="1 2" key="1">
    <citation type="submission" date="2018-07" db="EMBL/GenBank/DDBJ databases">
        <title>Rhodosalinus sp. strain E84T genomic sequence and assembly.</title>
        <authorList>
            <person name="Liu Z.-W."/>
            <person name="Lu D.-C."/>
        </authorList>
    </citation>
    <scope>NUCLEOTIDE SEQUENCE [LARGE SCALE GENOMIC DNA]</scope>
    <source>
        <strain evidence="1 2">E84</strain>
    </source>
</reference>
<organism evidence="1 2">
    <name type="scientific">Rhodosalinus halophilus</name>
    <dbReference type="NCBI Taxonomy" id="2259333"/>
    <lineage>
        <taxon>Bacteria</taxon>
        <taxon>Pseudomonadati</taxon>
        <taxon>Pseudomonadota</taxon>
        <taxon>Alphaproteobacteria</taxon>
        <taxon>Rhodobacterales</taxon>
        <taxon>Paracoccaceae</taxon>
        <taxon>Rhodosalinus</taxon>
    </lineage>
</organism>
<sequence>MTTPDRSYTERLTLFHEEEVTGVAYFAALAAMQPEGARRTALGLLAEVERRTAVVTAPLLARHGLTPRAAATLARIGRDQARAQGGDWQALLAEMLETYGGFIAAFRALEAHAPREDRPRLEVMTAHEVAALDFARRARAGRPDATAPLRAFLSDSAALVDDAGGDAEP</sequence>
<name>A0A365U5D2_9RHOB</name>
<dbReference type="OrthoDB" id="7870178at2"/>
<dbReference type="RefSeq" id="WP_113290414.1">
    <property type="nucleotide sequence ID" value="NZ_QNTQ01000016.1"/>
</dbReference>
<protein>
    <recommendedName>
        <fullName evidence="3">Rubrerythrin</fullName>
    </recommendedName>
</protein>
<evidence type="ECO:0000313" key="1">
    <source>
        <dbReference type="EMBL" id="RBI83485.1"/>
    </source>
</evidence>
<proteinExistence type="predicted"/>
<comment type="caution">
    <text evidence="1">The sequence shown here is derived from an EMBL/GenBank/DDBJ whole genome shotgun (WGS) entry which is preliminary data.</text>
</comment>
<keyword evidence="2" id="KW-1185">Reference proteome</keyword>
<gene>
    <name evidence="1" type="ORF">DRV85_15615</name>
</gene>
<evidence type="ECO:0008006" key="3">
    <source>
        <dbReference type="Google" id="ProtNLM"/>
    </source>
</evidence>
<evidence type="ECO:0000313" key="2">
    <source>
        <dbReference type="Proteomes" id="UP000253370"/>
    </source>
</evidence>
<dbReference type="Proteomes" id="UP000253370">
    <property type="component" value="Unassembled WGS sequence"/>
</dbReference>
<dbReference type="AlphaFoldDB" id="A0A365U5D2"/>
<accession>A0A365U5D2</accession>
<dbReference type="EMBL" id="QNTQ01000016">
    <property type="protein sequence ID" value="RBI83485.1"/>
    <property type="molecule type" value="Genomic_DNA"/>
</dbReference>